<dbReference type="InterPro" id="IPR002397">
    <property type="entry name" value="Cyt_P450_B"/>
</dbReference>
<dbReference type="GeneID" id="91541224"/>
<keyword evidence="2" id="KW-0349">Heme</keyword>
<keyword evidence="2" id="KW-0408">Iron</keyword>
<dbReference type="Gene3D" id="1.10.630.10">
    <property type="entry name" value="Cytochrome P450"/>
    <property type="match status" value="1"/>
</dbReference>
<keyword evidence="2" id="KW-0503">Monooxygenase</keyword>
<keyword evidence="2" id="KW-0560">Oxidoreductase</keyword>
<dbReference type="InterPro" id="IPR017972">
    <property type="entry name" value="Cyt_P450_CS"/>
</dbReference>
<evidence type="ECO:0000256" key="2">
    <source>
        <dbReference type="RuleBase" id="RU000461"/>
    </source>
</evidence>
<dbReference type="RefSeq" id="WP_326750910.1">
    <property type="nucleotide sequence ID" value="NZ_CP109134.1"/>
</dbReference>
<dbReference type="PANTHER" id="PTHR46696">
    <property type="entry name" value="P450, PUTATIVE (EUROFUNG)-RELATED"/>
    <property type="match status" value="1"/>
</dbReference>
<evidence type="ECO:0000313" key="3">
    <source>
        <dbReference type="EMBL" id="WSD04592.1"/>
    </source>
</evidence>
<dbReference type="Proteomes" id="UP001335325">
    <property type="component" value="Chromosome"/>
</dbReference>
<accession>A0ABZ1GH13</accession>
<dbReference type="SUPFAM" id="SSF48264">
    <property type="entry name" value="Cytochrome P450"/>
    <property type="match status" value="1"/>
</dbReference>
<reference evidence="3 4" key="1">
    <citation type="submission" date="2022-10" db="EMBL/GenBank/DDBJ databases">
        <title>The complete genomes of actinobacterial strains from the NBC collection.</title>
        <authorList>
            <person name="Joergensen T.S."/>
            <person name="Alvarez Arevalo M."/>
            <person name="Sterndorff E.B."/>
            <person name="Faurdal D."/>
            <person name="Vuksanovic O."/>
            <person name="Mourched A.-S."/>
            <person name="Charusanti P."/>
            <person name="Shaw S."/>
            <person name="Blin K."/>
            <person name="Weber T."/>
        </authorList>
    </citation>
    <scope>NUCLEOTIDE SEQUENCE [LARGE SCALE GENOMIC DNA]</scope>
    <source>
        <strain evidence="3 4">NBC 01753</strain>
    </source>
</reference>
<evidence type="ECO:0000313" key="4">
    <source>
        <dbReference type="Proteomes" id="UP001335325"/>
    </source>
</evidence>
<dbReference type="PANTHER" id="PTHR46696:SF6">
    <property type="entry name" value="P450, PUTATIVE (EUROFUNG)-RELATED"/>
    <property type="match status" value="1"/>
</dbReference>
<dbReference type="PRINTS" id="PR00359">
    <property type="entry name" value="BP450"/>
</dbReference>
<dbReference type="InterPro" id="IPR001128">
    <property type="entry name" value="Cyt_P450"/>
</dbReference>
<organism evidence="3 4">
    <name type="scientific">Streptomyces hirsutus</name>
    <dbReference type="NCBI Taxonomy" id="35620"/>
    <lineage>
        <taxon>Bacteria</taxon>
        <taxon>Bacillati</taxon>
        <taxon>Actinomycetota</taxon>
        <taxon>Actinomycetes</taxon>
        <taxon>Kitasatosporales</taxon>
        <taxon>Streptomycetaceae</taxon>
        <taxon>Streptomyces</taxon>
    </lineage>
</organism>
<name>A0ABZ1GH13_9ACTN</name>
<gene>
    <name evidence="3" type="ORF">OIE73_01595</name>
</gene>
<proteinExistence type="inferred from homology"/>
<comment type="similarity">
    <text evidence="1 2">Belongs to the cytochrome P450 family.</text>
</comment>
<dbReference type="Pfam" id="PF00067">
    <property type="entry name" value="p450"/>
    <property type="match status" value="1"/>
</dbReference>
<evidence type="ECO:0000256" key="1">
    <source>
        <dbReference type="ARBA" id="ARBA00010617"/>
    </source>
</evidence>
<dbReference type="PROSITE" id="PS00086">
    <property type="entry name" value="CYTOCHROME_P450"/>
    <property type="match status" value="1"/>
</dbReference>
<sequence length="429" mass="46570">MSDSSAPAGTPEPFDHHSPAFAEHWPEIYADLRAGCPVAHSPRHGGFYAVTRYEDIRRILREPKTFASGRELEFDGRTVGGATVPVTASRLGMMEMDPPASLAYRRLIAPFFSARTVREYTPRLTTIVDWVLDRTIESGRMDVVGDLGAMLPPLVIVDLLGLPIDRWQHYAHALHQGVGHRKGSARAIIGVMREMRELVTEWRERGAGPPGVCTALLEAEVDGRPIDDDLIAELVFMLLTGGVDTTTAQISNVVGHLDAHPELRRRLIEDPDAVPGATDELLRLYSPGTGAARTVVAPATLGGVALRPGDRLFLGIGSANRDEAVFPDPETVDPDRANAHQHVAFGLGVHRCVGAYLAKAELVEVVRALLRRMPDFAVDREGLVHRPVIPLVNGWTSMPVRFTPGPRVVPEHAAPLPETAAAGTGDRHG</sequence>
<keyword evidence="4" id="KW-1185">Reference proteome</keyword>
<protein>
    <submittedName>
        <fullName evidence="3">Cytochrome P450</fullName>
    </submittedName>
</protein>
<dbReference type="EMBL" id="CP109134">
    <property type="protein sequence ID" value="WSD04592.1"/>
    <property type="molecule type" value="Genomic_DNA"/>
</dbReference>
<dbReference type="InterPro" id="IPR036396">
    <property type="entry name" value="Cyt_P450_sf"/>
</dbReference>
<keyword evidence="2" id="KW-0479">Metal-binding</keyword>